<feature type="region of interest" description="Disordered" evidence="4">
    <location>
        <begin position="786"/>
        <end position="806"/>
    </location>
</feature>
<protein>
    <recommendedName>
        <fullName evidence="9">DDT domain-containing protein</fullName>
    </recommendedName>
</protein>
<evidence type="ECO:0000313" key="7">
    <source>
        <dbReference type="EMBL" id="MCD7456161.1"/>
    </source>
</evidence>
<keyword evidence="2 3" id="KW-0539">Nucleus</keyword>
<dbReference type="SMART" id="SM00571">
    <property type="entry name" value="DDT"/>
    <property type="match status" value="1"/>
</dbReference>
<feature type="domain" description="WAC" evidence="6">
    <location>
        <begin position="127"/>
        <end position="232"/>
    </location>
</feature>
<proteinExistence type="predicted"/>
<feature type="region of interest" description="Disordered" evidence="4">
    <location>
        <begin position="555"/>
        <end position="613"/>
    </location>
</feature>
<dbReference type="Pfam" id="PF15613">
    <property type="entry name" value="WSD"/>
    <property type="match status" value="1"/>
</dbReference>
<sequence length="823" mass="96358">MMGSTILYASPYIQFMAHTFTFVFKSNDWTFHGLILWWDLRLIGSTYVPREFKNRERETLRKHVSKQNVPPPLSFLSHHRLRTLVILPESQKTQIHYLLLNLGLEMPLYKRKPFALVEKPKDLKPNELVFQVRFTKEIFRDYGEYLRRINLYRHRVWTCKLTGKNYLTYEEALVSEKKAAEEVQKFPEELVAPVLRDVQFSMLSLKDLGDAVAQKLQGCLSEGSELYGRKNNHLYSCKIERVVKDGEKTRYEVAWLDKYERLPENTAIDEEDLIRCKLRFSRAFLRSFIRESTYRSIPWVLHEKLAKKHGIPTDPPDELKDQFFMQDGVVVINRKRKKSEDREAKENGFQDPYEIGRENKLKAQSIRYPIDDLLVHYTESDKQLAERPPPCREFNVPMECVGDHLMVWDFCTSFGRLLHLSPFSLEDFERAVCHKGSNIVLISECHSALLRFLLKDNSEYFIAVQKKRPKLKITLITWTEYLSDFLELVGIVELSNHVATIKRGHYGLLDIQAKLAILRELVCRVLETEYFKEKLDEDIEKQHALAATRREEILEESRRKREDHLKIQSNGKEATKGCGNSSDAVSDNHLRENGDIPSTNGKQTSQSNHSLENSECELAVSSFKNAKKRKVDVKNATAKMNASSKVASDKLIKDEGKETLENRSMDQRAAHKMRKNEIKEHLEKRSKEQRKEYLEREIEKRVIRTNPLGKDRDYNRYWFFRRDGRIFVESSDSVQWGYYSSKEELDALIGSLNVKGVREKALKKQLENLYHKISLELQKRSKDVAQKAATDDAEVRRSTRVRAPPRDNPALAFLKYVNKWKED</sequence>
<evidence type="ECO:0000313" key="8">
    <source>
        <dbReference type="Proteomes" id="UP000823775"/>
    </source>
</evidence>
<gene>
    <name evidence="7" type="ORF">HAX54_030776</name>
</gene>
<dbReference type="InterPro" id="IPR013136">
    <property type="entry name" value="WSTF_Acf1_Cbp146"/>
</dbReference>
<evidence type="ECO:0000256" key="4">
    <source>
        <dbReference type="SAM" id="MobiDB-lite"/>
    </source>
</evidence>
<dbReference type="InterPro" id="IPR018501">
    <property type="entry name" value="DDT_dom"/>
</dbReference>
<feature type="compositionally biased region" description="Basic and acidic residues" evidence="4">
    <location>
        <begin position="786"/>
        <end position="797"/>
    </location>
</feature>
<comment type="caution">
    <text evidence="7">The sequence shown here is derived from an EMBL/GenBank/DDBJ whole genome shotgun (WGS) entry which is preliminary data.</text>
</comment>
<evidence type="ECO:0000256" key="3">
    <source>
        <dbReference type="PROSITE-ProRule" id="PRU00475"/>
    </source>
</evidence>
<feature type="compositionally biased region" description="Polar residues" evidence="4">
    <location>
        <begin position="567"/>
        <end position="585"/>
    </location>
</feature>
<organism evidence="7 8">
    <name type="scientific">Datura stramonium</name>
    <name type="common">Jimsonweed</name>
    <name type="synonym">Common thornapple</name>
    <dbReference type="NCBI Taxonomy" id="4076"/>
    <lineage>
        <taxon>Eukaryota</taxon>
        <taxon>Viridiplantae</taxon>
        <taxon>Streptophyta</taxon>
        <taxon>Embryophyta</taxon>
        <taxon>Tracheophyta</taxon>
        <taxon>Spermatophyta</taxon>
        <taxon>Magnoliopsida</taxon>
        <taxon>eudicotyledons</taxon>
        <taxon>Gunneridae</taxon>
        <taxon>Pentapetalae</taxon>
        <taxon>asterids</taxon>
        <taxon>lamiids</taxon>
        <taxon>Solanales</taxon>
        <taxon>Solanaceae</taxon>
        <taxon>Solanoideae</taxon>
        <taxon>Datureae</taxon>
        <taxon>Datura</taxon>
    </lineage>
</organism>
<feature type="domain" description="DDT" evidence="5">
    <location>
        <begin position="398"/>
        <end position="459"/>
    </location>
</feature>
<dbReference type="Pfam" id="PF02791">
    <property type="entry name" value="DDT"/>
    <property type="match status" value="1"/>
</dbReference>
<dbReference type="InterPro" id="IPR028941">
    <property type="entry name" value="WHIM2_dom"/>
</dbReference>
<dbReference type="EMBL" id="JACEIK010000387">
    <property type="protein sequence ID" value="MCD7456161.1"/>
    <property type="molecule type" value="Genomic_DNA"/>
</dbReference>
<evidence type="ECO:0000256" key="2">
    <source>
        <dbReference type="ARBA" id="ARBA00023242"/>
    </source>
</evidence>
<evidence type="ECO:0000256" key="1">
    <source>
        <dbReference type="ARBA" id="ARBA00004123"/>
    </source>
</evidence>
<dbReference type="InterPro" id="IPR053271">
    <property type="entry name" value="DDT_domain"/>
</dbReference>
<reference evidence="7 8" key="1">
    <citation type="journal article" date="2021" name="BMC Genomics">
        <title>Datura genome reveals duplications of psychoactive alkaloid biosynthetic genes and high mutation rate following tissue culture.</title>
        <authorList>
            <person name="Rajewski A."/>
            <person name="Carter-House D."/>
            <person name="Stajich J."/>
            <person name="Litt A."/>
        </authorList>
    </citation>
    <scope>NUCLEOTIDE SEQUENCE [LARGE SCALE GENOMIC DNA]</scope>
    <source>
        <strain evidence="7">AR-01</strain>
    </source>
</reference>
<dbReference type="PROSITE" id="PS50827">
    <property type="entry name" value="DDT"/>
    <property type="match status" value="1"/>
</dbReference>
<keyword evidence="8" id="KW-1185">Reference proteome</keyword>
<dbReference type="PROSITE" id="PS51136">
    <property type="entry name" value="WAC"/>
    <property type="match status" value="1"/>
</dbReference>
<dbReference type="Proteomes" id="UP000823775">
    <property type="component" value="Unassembled WGS sequence"/>
</dbReference>
<feature type="compositionally biased region" description="Basic and acidic residues" evidence="4">
    <location>
        <begin position="555"/>
        <end position="566"/>
    </location>
</feature>
<feature type="compositionally biased region" description="Polar residues" evidence="4">
    <location>
        <begin position="596"/>
        <end position="613"/>
    </location>
</feature>
<dbReference type="Pfam" id="PF10537">
    <property type="entry name" value="WAC_Acf1_DNA_bd"/>
    <property type="match status" value="1"/>
</dbReference>
<accession>A0ABS8SBC2</accession>
<comment type="subcellular location">
    <subcellularLocation>
        <location evidence="1 3">Nucleus</location>
    </subcellularLocation>
</comment>
<name>A0ABS8SBC2_DATST</name>
<dbReference type="PANTHER" id="PTHR15546:SF2">
    <property type="entry name" value="DDT DOMAIN-CONTAINING PROTEIN DDB_G0282237"/>
    <property type="match status" value="1"/>
</dbReference>
<dbReference type="PANTHER" id="PTHR15546">
    <property type="entry name" value="BROMODOMAIN ADJACENT TO ZINC FINGER DOMAIN, 2A"/>
    <property type="match status" value="1"/>
</dbReference>
<evidence type="ECO:0008006" key="9">
    <source>
        <dbReference type="Google" id="ProtNLM"/>
    </source>
</evidence>
<evidence type="ECO:0000259" key="5">
    <source>
        <dbReference type="PROSITE" id="PS50827"/>
    </source>
</evidence>
<evidence type="ECO:0000259" key="6">
    <source>
        <dbReference type="PROSITE" id="PS51136"/>
    </source>
</evidence>